<proteinExistence type="predicted"/>
<sequence>MDSSATSRPSRSRSTGSKTTRRRAFRGQDEADDDYLSVDSAFPSSNTYTLQAIVEIYESLYKFQRERTEEQEIQVVACITKWYDLNSVFENPFTRANGIESIVNQFLLMSLIPGHICSELGDICQSDDNNGNRVVVFSHTLHFNLLGNRAFHPDRTSVNTPYGLSVAPTPHAGTPNVISRFPSFHSAILARAGSAAIIEERVLPVSRTGRGTTWPINWIFSHLSPSRMINDLARFDLKLSTRLEFNEQARIVVHEDLWGLKETLEFLAPSVFRRVYHLQRWLASLSADFFSRRFLLRFRTQLLTDPKPGRRQSSQPAHQQPHHRHVSASSVLPRSPILIGSSYFHSRDHHRLFDLNHSKTHSEHSTVSSSPPSPLKQS</sequence>
<feature type="compositionally biased region" description="Low complexity" evidence="1">
    <location>
        <begin position="1"/>
        <end position="18"/>
    </location>
</feature>
<organism evidence="2 3">
    <name type="scientific">Puccinia graminis f. sp. tritici</name>
    <dbReference type="NCBI Taxonomy" id="56615"/>
    <lineage>
        <taxon>Eukaryota</taxon>
        <taxon>Fungi</taxon>
        <taxon>Dikarya</taxon>
        <taxon>Basidiomycota</taxon>
        <taxon>Pucciniomycotina</taxon>
        <taxon>Pucciniomycetes</taxon>
        <taxon>Pucciniales</taxon>
        <taxon>Pucciniaceae</taxon>
        <taxon>Puccinia</taxon>
    </lineage>
</organism>
<evidence type="ECO:0000313" key="2">
    <source>
        <dbReference type="EMBL" id="KAA1079590.1"/>
    </source>
</evidence>
<reference evidence="2 3" key="1">
    <citation type="submission" date="2019-05" db="EMBL/GenBank/DDBJ databases">
        <title>Emergence of the Ug99 lineage of the wheat stem rust pathogen through somatic hybridization.</title>
        <authorList>
            <person name="Li F."/>
            <person name="Upadhyaya N.M."/>
            <person name="Sperschneider J."/>
            <person name="Matny O."/>
            <person name="Nguyen-Phuc H."/>
            <person name="Mago R."/>
            <person name="Raley C."/>
            <person name="Miller M.E."/>
            <person name="Silverstein K.A.T."/>
            <person name="Henningsen E."/>
            <person name="Hirsch C.D."/>
            <person name="Visser B."/>
            <person name="Pretorius Z.A."/>
            <person name="Steffenson B.J."/>
            <person name="Schwessinger B."/>
            <person name="Dodds P.N."/>
            <person name="Figueroa M."/>
        </authorList>
    </citation>
    <scope>NUCLEOTIDE SEQUENCE [LARGE SCALE GENOMIC DNA]</scope>
    <source>
        <strain evidence="2">21-0</strain>
    </source>
</reference>
<keyword evidence="3" id="KW-1185">Reference proteome</keyword>
<dbReference type="OrthoDB" id="9995831at2759"/>
<accession>A0A5B0MUZ1</accession>
<comment type="caution">
    <text evidence="2">The sequence shown here is derived from an EMBL/GenBank/DDBJ whole genome shotgun (WGS) entry which is preliminary data.</text>
</comment>
<name>A0A5B0MUZ1_PUCGR</name>
<dbReference type="Proteomes" id="UP000324748">
    <property type="component" value="Unassembled WGS sequence"/>
</dbReference>
<evidence type="ECO:0000256" key="1">
    <source>
        <dbReference type="SAM" id="MobiDB-lite"/>
    </source>
</evidence>
<feature type="region of interest" description="Disordered" evidence="1">
    <location>
        <begin position="359"/>
        <end position="378"/>
    </location>
</feature>
<dbReference type="AlphaFoldDB" id="A0A5B0MUZ1"/>
<dbReference type="EMBL" id="VSWC01000132">
    <property type="protein sequence ID" value="KAA1079590.1"/>
    <property type="molecule type" value="Genomic_DNA"/>
</dbReference>
<feature type="region of interest" description="Disordered" evidence="1">
    <location>
        <begin position="305"/>
        <end position="329"/>
    </location>
</feature>
<gene>
    <name evidence="2" type="ORF">PGT21_016817</name>
</gene>
<evidence type="ECO:0000313" key="3">
    <source>
        <dbReference type="Proteomes" id="UP000324748"/>
    </source>
</evidence>
<protein>
    <submittedName>
        <fullName evidence="2">Uncharacterized protein</fullName>
    </submittedName>
</protein>
<feature type="region of interest" description="Disordered" evidence="1">
    <location>
        <begin position="1"/>
        <end position="30"/>
    </location>
</feature>